<dbReference type="RefSeq" id="WP_141645333.1">
    <property type="nucleotide sequence ID" value="NZ_VIFM01000118.1"/>
</dbReference>
<organism evidence="1 2">
    <name type="scientific">Myxococcus llanfairpwllgwyngyllgogerychwyrndrobwllllantysiliogogogochensis</name>
    <dbReference type="NCBI Taxonomy" id="2590453"/>
    <lineage>
        <taxon>Bacteria</taxon>
        <taxon>Pseudomonadati</taxon>
        <taxon>Myxococcota</taxon>
        <taxon>Myxococcia</taxon>
        <taxon>Myxococcales</taxon>
        <taxon>Cystobacterineae</taxon>
        <taxon>Myxococcaceae</taxon>
        <taxon>Myxococcus</taxon>
    </lineage>
</organism>
<reference evidence="1 2" key="1">
    <citation type="submission" date="2019-06" db="EMBL/GenBank/DDBJ databases">
        <authorList>
            <person name="Livingstone P."/>
            <person name="Whitworth D."/>
        </authorList>
    </citation>
    <scope>NUCLEOTIDE SEQUENCE [LARGE SCALE GENOMIC DNA]</scope>
    <source>
        <strain evidence="1 2">AM401</strain>
    </source>
</reference>
<sequence>MWSKRWVGVLMMGLMVGNGVACSPLRLAVPETLAREARPVPIERHQRFLGTGGTLSAAGYSALYATDAVEFMSGSLRNATACERKSAYRFTLASGVPSSRPTKVECQEKMTGVQAELEALKGQFTVGRGQSRVLCELEGGGRVELTQSAERQRAVTEAPVVRGQAQVGEVRLSVQSASQSQRGLPVSYLGFHLLRDERTVASVQVVKPATLWMAPDLSAEERDAVVLTAFSLMLQRAWTPEGPLDCDV</sequence>
<dbReference type="AlphaFoldDB" id="A0A540WVA5"/>
<gene>
    <name evidence="1" type="ORF">FJV41_26440</name>
</gene>
<dbReference type="Proteomes" id="UP000315369">
    <property type="component" value="Unassembled WGS sequence"/>
</dbReference>
<name>A0A540WVA5_9BACT</name>
<accession>A0A540WVA5</accession>
<proteinExistence type="predicted"/>
<dbReference type="OrthoDB" id="9842124at2"/>
<evidence type="ECO:0000313" key="1">
    <source>
        <dbReference type="EMBL" id="TQF12951.1"/>
    </source>
</evidence>
<comment type="caution">
    <text evidence="1">The sequence shown here is derived from an EMBL/GenBank/DDBJ whole genome shotgun (WGS) entry which is preliminary data.</text>
</comment>
<keyword evidence="2" id="KW-1185">Reference proteome</keyword>
<evidence type="ECO:0000313" key="2">
    <source>
        <dbReference type="Proteomes" id="UP000315369"/>
    </source>
</evidence>
<dbReference type="EMBL" id="VIFM01000118">
    <property type="protein sequence ID" value="TQF12951.1"/>
    <property type="molecule type" value="Genomic_DNA"/>
</dbReference>
<protein>
    <submittedName>
        <fullName evidence="1">Uncharacterized protein</fullName>
    </submittedName>
</protein>